<comment type="caution">
    <text evidence="1">The sequence shown here is derived from an EMBL/GenBank/DDBJ whole genome shotgun (WGS) entry which is preliminary data.</text>
</comment>
<dbReference type="EMBL" id="JADEWU010000043">
    <property type="protein sequence ID" value="MBE9144929.1"/>
    <property type="molecule type" value="Genomic_DNA"/>
</dbReference>
<organism evidence="1 2">
    <name type="scientific">Planktothrix mougeotii LEGE 06226</name>
    <dbReference type="NCBI Taxonomy" id="1828728"/>
    <lineage>
        <taxon>Bacteria</taxon>
        <taxon>Bacillati</taxon>
        <taxon>Cyanobacteriota</taxon>
        <taxon>Cyanophyceae</taxon>
        <taxon>Oscillatoriophycideae</taxon>
        <taxon>Oscillatoriales</taxon>
        <taxon>Microcoleaceae</taxon>
        <taxon>Planktothrix</taxon>
    </lineage>
</organism>
<dbReference type="Proteomes" id="UP000640725">
    <property type="component" value="Unassembled WGS sequence"/>
</dbReference>
<reference evidence="1 2" key="1">
    <citation type="submission" date="2020-10" db="EMBL/GenBank/DDBJ databases">
        <authorList>
            <person name="Castelo-Branco R."/>
            <person name="Eusebio N."/>
            <person name="Adriana R."/>
            <person name="Vieira A."/>
            <person name="Brugerolle De Fraissinette N."/>
            <person name="Rezende De Castro R."/>
            <person name="Schneider M.P."/>
            <person name="Vasconcelos V."/>
            <person name="Leao P.N."/>
        </authorList>
    </citation>
    <scope>NUCLEOTIDE SEQUENCE [LARGE SCALE GENOMIC DNA]</scope>
    <source>
        <strain evidence="1 2">LEGE 06226</strain>
    </source>
</reference>
<keyword evidence="2" id="KW-1185">Reference proteome</keyword>
<accession>A0ABR9UHA0</accession>
<evidence type="ECO:0008006" key="3">
    <source>
        <dbReference type="Google" id="ProtNLM"/>
    </source>
</evidence>
<name>A0ABR9UHA0_9CYAN</name>
<proteinExistence type="predicted"/>
<evidence type="ECO:0000313" key="2">
    <source>
        <dbReference type="Proteomes" id="UP000640725"/>
    </source>
</evidence>
<protein>
    <recommendedName>
        <fullName evidence="3">Transposase</fullName>
    </recommendedName>
</protein>
<dbReference type="RefSeq" id="WP_193870424.1">
    <property type="nucleotide sequence ID" value="NZ_JADEWU010000043.1"/>
</dbReference>
<evidence type="ECO:0000313" key="1">
    <source>
        <dbReference type="EMBL" id="MBE9144929.1"/>
    </source>
</evidence>
<sequence>MGSIQASVLIPDRISARKLDVFLNGKFQYCKNLTQRDRDRYLKENLKKIFI</sequence>
<gene>
    <name evidence="1" type="ORF">IQ236_17135</name>
</gene>